<dbReference type="CDD" id="cd06222">
    <property type="entry name" value="RNase_H_like"/>
    <property type="match status" value="1"/>
</dbReference>
<dbReference type="AlphaFoldDB" id="A0AAP0F3X9"/>
<proteinExistence type="predicted"/>
<protein>
    <recommendedName>
        <fullName evidence="1">RNase H type-1 domain-containing protein</fullName>
    </recommendedName>
</protein>
<dbReference type="GO" id="GO:0003676">
    <property type="term" value="F:nucleic acid binding"/>
    <property type="evidence" value="ECO:0007669"/>
    <property type="project" value="InterPro"/>
</dbReference>
<name>A0AAP0F3X9_9MAGN</name>
<sequence length="171" mass="18815">MNDIVFWEGGEPPLTMVQRTTEQIRVYNEATCLSGKDRVIETPPTPLEGTLIFADTARDLSTGDKGIGWILVTHTDIVLKAGSVAFGPTSSTKKTEAWAIFEALQGCLDCIDLKMVPSDAKLLINSINEPFTLCVEIDPIVFYIRCLAGGQDPINFRYISRDLNVKAHSLP</sequence>
<comment type="caution">
    <text evidence="2">The sequence shown here is derived from an EMBL/GenBank/DDBJ whole genome shotgun (WGS) entry which is preliminary data.</text>
</comment>
<dbReference type="Proteomes" id="UP001419268">
    <property type="component" value="Unassembled WGS sequence"/>
</dbReference>
<evidence type="ECO:0000313" key="2">
    <source>
        <dbReference type="EMBL" id="KAK9101093.1"/>
    </source>
</evidence>
<dbReference type="GO" id="GO:0004523">
    <property type="term" value="F:RNA-DNA hybrid ribonuclease activity"/>
    <property type="evidence" value="ECO:0007669"/>
    <property type="project" value="InterPro"/>
</dbReference>
<keyword evidence="3" id="KW-1185">Reference proteome</keyword>
<dbReference type="Gene3D" id="3.30.420.10">
    <property type="entry name" value="Ribonuclease H-like superfamily/Ribonuclease H"/>
    <property type="match status" value="1"/>
</dbReference>
<dbReference type="InterPro" id="IPR044730">
    <property type="entry name" value="RNase_H-like_dom_plant"/>
</dbReference>
<organism evidence="2 3">
    <name type="scientific">Stephania cephalantha</name>
    <dbReference type="NCBI Taxonomy" id="152367"/>
    <lineage>
        <taxon>Eukaryota</taxon>
        <taxon>Viridiplantae</taxon>
        <taxon>Streptophyta</taxon>
        <taxon>Embryophyta</taxon>
        <taxon>Tracheophyta</taxon>
        <taxon>Spermatophyta</taxon>
        <taxon>Magnoliopsida</taxon>
        <taxon>Ranunculales</taxon>
        <taxon>Menispermaceae</taxon>
        <taxon>Menispermoideae</taxon>
        <taxon>Cissampelideae</taxon>
        <taxon>Stephania</taxon>
    </lineage>
</organism>
<gene>
    <name evidence="2" type="ORF">Scep_024523</name>
</gene>
<dbReference type="EMBL" id="JBBNAG010000010">
    <property type="protein sequence ID" value="KAK9101093.1"/>
    <property type="molecule type" value="Genomic_DNA"/>
</dbReference>
<accession>A0AAP0F3X9</accession>
<dbReference type="SUPFAM" id="SSF53098">
    <property type="entry name" value="Ribonuclease H-like"/>
    <property type="match status" value="1"/>
</dbReference>
<feature type="domain" description="RNase H type-1" evidence="1">
    <location>
        <begin position="61"/>
        <end position="170"/>
    </location>
</feature>
<evidence type="ECO:0000259" key="1">
    <source>
        <dbReference type="Pfam" id="PF13456"/>
    </source>
</evidence>
<dbReference type="InterPro" id="IPR002156">
    <property type="entry name" value="RNaseH_domain"/>
</dbReference>
<dbReference type="InterPro" id="IPR012337">
    <property type="entry name" value="RNaseH-like_sf"/>
</dbReference>
<dbReference type="Pfam" id="PF13456">
    <property type="entry name" value="RVT_3"/>
    <property type="match status" value="1"/>
</dbReference>
<dbReference type="InterPro" id="IPR036397">
    <property type="entry name" value="RNaseH_sf"/>
</dbReference>
<evidence type="ECO:0000313" key="3">
    <source>
        <dbReference type="Proteomes" id="UP001419268"/>
    </source>
</evidence>
<reference evidence="2 3" key="1">
    <citation type="submission" date="2024-01" db="EMBL/GenBank/DDBJ databases">
        <title>Genome assemblies of Stephania.</title>
        <authorList>
            <person name="Yang L."/>
        </authorList>
    </citation>
    <scope>NUCLEOTIDE SEQUENCE [LARGE SCALE GENOMIC DNA]</scope>
    <source>
        <strain evidence="2">JXDWG</strain>
        <tissue evidence="2">Leaf</tissue>
    </source>
</reference>